<keyword evidence="2" id="KW-1185">Reference proteome</keyword>
<name>A0AAQ3MHB2_VIGMU</name>
<dbReference type="EMBL" id="CP144690">
    <property type="protein sequence ID" value="WVY90890.1"/>
    <property type="molecule type" value="Genomic_DNA"/>
</dbReference>
<reference evidence="1 2" key="1">
    <citation type="journal article" date="2023" name="Life. Sci Alliance">
        <title>Evolutionary insights into 3D genome organization and epigenetic landscape of Vigna mungo.</title>
        <authorList>
            <person name="Junaid A."/>
            <person name="Singh B."/>
            <person name="Bhatia S."/>
        </authorList>
    </citation>
    <scope>NUCLEOTIDE SEQUENCE [LARGE SCALE GENOMIC DNA]</scope>
    <source>
        <strain evidence="1">Urdbean</strain>
    </source>
</reference>
<protein>
    <submittedName>
        <fullName evidence="1">Uncharacterized protein</fullName>
    </submittedName>
</protein>
<gene>
    <name evidence="1" type="ORF">V8G54_036404</name>
</gene>
<accession>A0AAQ3MHB2</accession>
<evidence type="ECO:0000313" key="1">
    <source>
        <dbReference type="EMBL" id="WVY90890.1"/>
    </source>
</evidence>
<dbReference type="Proteomes" id="UP001374535">
    <property type="component" value="Chromosome 11"/>
</dbReference>
<proteinExistence type="predicted"/>
<dbReference type="AlphaFoldDB" id="A0AAQ3MHB2"/>
<organism evidence="1 2">
    <name type="scientific">Vigna mungo</name>
    <name type="common">Black gram</name>
    <name type="synonym">Phaseolus mungo</name>
    <dbReference type="NCBI Taxonomy" id="3915"/>
    <lineage>
        <taxon>Eukaryota</taxon>
        <taxon>Viridiplantae</taxon>
        <taxon>Streptophyta</taxon>
        <taxon>Embryophyta</taxon>
        <taxon>Tracheophyta</taxon>
        <taxon>Spermatophyta</taxon>
        <taxon>Magnoliopsida</taxon>
        <taxon>eudicotyledons</taxon>
        <taxon>Gunneridae</taxon>
        <taxon>Pentapetalae</taxon>
        <taxon>rosids</taxon>
        <taxon>fabids</taxon>
        <taxon>Fabales</taxon>
        <taxon>Fabaceae</taxon>
        <taxon>Papilionoideae</taxon>
        <taxon>50 kb inversion clade</taxon>
        <taxon>NPAAA clade</taxon>
        <taxon>indigoferoid/millettioid clade</taxon>
        <taxon>Phaseoleae</taxon>
        <taxon>Vigna</taxon>
    </lineage>
</organism>
<evidence type="ECO:0000313" key="2">
    <source>
        <dbReference type="Proteomes" id="UP001374535"/>
    </source>
</evidence>
<sequence length="120" mass="13551">MIQVLIRSMYKLCTTPRKPKLILDFGNPVLTPFIFNKTSVRNIAVPNLVAASGPRNRGTVPFRRRNQAIESFPLFGTVPLESFSSLRLEFPNRILVVQTRYKLAHAARAHSKLAHRHSGS</sequence>